<dbReference type="Proteomes" id="UP000886501">
    <property type="component" value="Unassembled WGS sequence"/>
</dbReference>
<comment type="caution">
    <text evidence="1">The sequence shown here is derived from an EMBL/GenBank/DDBJ whole genome shotgun (WGS) entry which is preliminary data.</text>
</comment>
<gene>
    <name evidence="1" type="ORF">BDM02DRAFT_3189131</name>
</gene>
<protein>
    <submittedName>
        <fullName evidence="1">Indigoidine synthase A-like protein</fullName>
    </submittedName>
</protein>
<evidence type="ECO:0000313" key="2">
    <source>
        <dbReference type="Proteomes" id="UP000886501"/>
    </source>
</evidence>
<dbReference type="EMBL" id="MU118067">
    <property type="protein sequence ID" value="KAF9646132.1"/>
    <property type="molecule type" value="Genomic_DNA"/>
</dbReference>
<proteinExistence type="predicted"/>
<keyword evidence="2" id="KW-1185">Reference proteome</keyword>
<organism evidence="1 2">
    <name type="scientific">Thelephora ganbajun</name>
    <name type="common">Ganba fungus</name>
    <dbReference type="NCBI Taxonomy" id="370292"/>
    <lineage>
        <taxon>Eukaryota</taxon>
        <taxon>Fungi</taxon>
        <taxon>Dikarya</taxon>
        <taxon>Basidiomycota</taxon>
        <taxon>Agaricomycotina</taxon>
        <taxon>Agaricomycetes</taxon>
        <taxon>Thelephorales</taxon>
        <taxon>Thelephoraceae</taxon>
        <taxon>Thelephora</taxon>
    </lineage>
</organism>
<evidence type="ECO:0000313" key="1">
    <source>
        <dbReference type="EMBL" id="KAF9646132.1"/>
    </source>
</evidence>
<reference evidence="1" key="2">
    <citation type="journal article" date="2020" name="Nat. Commun.">
        <title>Large-scale genome sequencing of mycorrhizal fungi provides insights into the early evolution of symbiotic traits.</title>
        <authorList>
            <person name="Miyauchi S."/>
            <person name="Kiss E."/>
            <person name="Kuo A."/>
            <person name="Drula E."/>
            <person name="Kohler A."/>
            <person name="Sanchez-Garcia M."/>
            <person name="Morin E."/>
            <person name="Andreopoulos B."/>
            <person name="Barry K.W."/>
            <person name="Bonito G."/>
            <person name="Buee M."/>
            <person name="Carver A."/>
            <person name="Chen C."/>
            <person name="Cichocki N."/>
            <person name="Clum A."/>
            <person name="Culley D."/>
            <person name="Crous P.W."/>
            <person name="Fauchery L."/>
            <person name="Girlanda M."/>
            <person name="Hayes R.D."/>
            <person name="Keri Z."/>
            <person name="LaButti K."/>
            <person name="Lipzen A."/>
            <person name="Lombard V."/>
            <person name="Magnuson J."/>
            <person name="Maillard F."/>
            <person name="Murat C."/>
            <person name="Nolan M."/>
            <person name="Ohm R.A."/>
            <person name="Pangilinan J."/>
            <person name="Pereira M.F."/>
            <person name="Perotto S."/>
            <person name="Peter M."/>
            <person name="Pfister S."/>
            <person name="Riley R."/>
            <person name="Sitrit Y."/>
            <person name="Stielow J.B."/>
            <person name="Szollosi G."/>
            <person name="Zifcakova L."/>
            <person name="Stursova M."/>
            <person name="Spatafora J.W."/>
            <person name="Tedersoo L."/>
            <person name="Vaario L.M."/>
            <person name="Yamada A."/>
            <person name="Yan M."/>
            <person name="Wang P."/>
            <person name="Xu J."/>
            <person name="Bruns T."/>
            <person name="Baldrian P."/>
            <person name="Vilgalys R."/>
            <person name="Dunand C."/>
            <person name="Henrissat B."/>
            <person name="Grigoriev I.V."/>
            <person name="Hibbett D."/>
            <person name="Nagy L.G."/>
            <person name="Martin F.M."/>
        </authorList>
    </citation>
    <scope>NUCLEOTIDE SEQUENCE</scope>
    <source>
        <strain evidence="1">P2</strain>
    </source>
</reference>
<name>A0ACB6Z9E2_THEGA</name>
<sequence>MLSRTSKRGLSSFTTALKNNALIDIHPEVAEALYARKPVVALESTIITHGMPYPVNLETAKSVERNVRASGSTPATIGLIGGRVKIGLEPHELERLAECKNKPVKLSRRDIGAAIALKRDGGTTCSATLVFAALADIKVFATGGLGGVHRAGQNTLDISADLPELTRCPVALVSAGVKSILDIGRTLEYLETLGVPVVTYGQTDDFPAFYSPKSGFRSPWRVDNPMDAARIMSVQEQLGMKNGVLFAAPIPEKYHAIGETIQKAVEIAVQEAEENGMNKHGKEVTPWILKRVGQLSGGKSLPSNVALIENTSLIGGQIAASYAKLTTERAAEADGKLNQSQKYPVTVKHQQMNRTSAIPSQRITDLSKHSYQSRPPSPLVIVGSAAMDITSRARRQPGMGTNHSLHSTTPGSVSLSPGGVGRNIAEATYRILSKKSGSQAPVLVSLVGEDIMGGVLRDGLSRIGVRTDGLISNPGKASAVCNMVLDTEGGLTTGVADMDIIESLEGEAVVEQLNQYNPNLVAIDGNLKASTITDIVSHCNRHGKPIFFEPTSVLKSTRIIPSIAASLSSRPNSASAPIAFASPNILELKELWRETKSDSVDLTSSPMWWKALDSFGLSSQFRMELDHLARLPASPHSKTMGTLSFLTEEGIAQMAINLLPFFRHLVIKCGERGVIIAMRVSPQTKWASERSNVHERYIVSSGSGNGDIVLLQHFPANHLPPGSIVNVTGAGDTLVASILASLVENPSGFEDPESLKKVMEDAQAAAVLTLQSEFAVSPSLSL</sequence>
<reference evidence="1" key="1">
    <citation type="submission" date="2019-10" db="EMBL/GenBank/DDBJ databases">
        <authorList>
            <consortium name="DOE Joint Genome Institute"/>
            <person name="Kuo A."/>
            <person name="Miyauchi S."/>
            <person name="Kiss E."/>
            <person name="Drula E."/>
            <person name="Kohler A."/>
            <person name="Sanchez-Garcia M."/>
            <person name="Andreopoulos B."/>
            <person name="Barry K.W."/>
            <person name="Bonito G."/>
            <person name="Buee M."/>
            <person name="Carver A."/>
            <person name="Chen C."/>
            <person name="Cichocki N."/>
            <person name="Clum A."/>
            <person name="Culley D."/>
            <person name="Crous P.W."/>
            <person name="Fauchery L."/>
            <person name="Girlanda M."/>
            <person name="Hayes R."/>
            <person name="Keri Z."/>
            <person name="Labutti K."/>
            <person name="Lipzen A."/>
            <person name="Lombard V."/>
            <person name="Magnuson J."/>
            <person name="Maillard F."/>
            <person name="Morin E."/>
            <person name="Murat C."/>
            <person name="Nolan M."/>
            <person name="Ohm R."/>
            <person name="Pangilinan J."/>
            <person name="Pereira M."/>
            <person name="Perotto S."/>
            <person name="Peter M."/>
            <person name="Riley R."/>
            <person name="Sitrit Y."/>
            <person name="Stielow B."/>
            <person name="Szollosi G."/>
            <person name="Zifcakova L."/>
            <person name="Stursova M."/>
            <person name="Spatafora J.W."/>
            <person name="Tedersoo L."/>
            <person name="Vaario L.-M."/>
            <person name="Yamada A."/>
            <person name="Yan M."/>
            <person name="Wang P."/>
            <person name="Xu J."/>
            <person name="Bruns T."/>
            <person name="Baldrian P."/>
            <person name="Vilgalys R."/>
            <person name="Henrissat B."/>
            <person name="Grigoriev I.V."/>
            <person name="Hibbett D."/>
            <person name="Nagy L.G."/>
            <person name="Martin F.M."/>
        </authorList>
    </citation>
    <scope>NUCLEOTIDE SEQUENCE</scope>
    <source>
        <strain evidence="1">P2</strain>
    </source>
</reference>
<accession>A0ACB6Z9E2</accession>